<sequence>MVVGCLPFDASTCEGVTRQILVSKFRIPQHISTNISIVIARLLMINPGSRPNIDQIMTCPMIRDTIVPLPPSTQRVPGTLTAAKIVSNMTVMGYKSEETIHSLREENDNQVIAPYLIRQHQSSVGDSCHQQVKPMQSGLVLDLADLHTSPVRLRRATEAAPLAFSLPSNLQETEHENNARQGGTRHSMPATLCRQSERPQPPYLVFPNRPRSLDLTRSSVVMRESSSESKIGSHVSLIDSIYSYSSPLLMYTNSCCPDHKETTCNTGSVSSWSYQEELCSSIDTAQSVPSRGSSSGDTRQGGTMTSEEDTIQEENITQEEAMNEEGTIARETTISQEEAITPEVTNTQDETITEERAMVDGETVTHTEAIIEEKNIMQHEDRHRKATNSLEVRRTQETNMSQTDSITEEEAITHGQPEVAGQASSPNRRRHRWKGFKKTMVNCLRHLCCCLPPARRSHDACQNLAPKKRDRGVNHIISPEDVKTQLRGL</sequence>
<dbReference type="RefSeq" id="XP_040595327.1">
    <property type="nucleotide sequence ID" value="XM_040739393.1"/>
</dbReference>
<dbReference type="RefSeq" id="XP_040595323.1">
    <property type="nucleotide sequence ID" value="XM_040739389.1"/>
</dbReference>
<evidence type="ECO:0000313" key="7">
    <source>
        <dbReference type="RefSeq" id="XP_040595326.1"/>
    </source>
</evidence>
<proteinExistence type="predicted"/>
<dbReference type="RefSeq" id="XP_040595324.1">
    <property type="nucleotide sequence ID" value="XM_040739390.1"/>
</dbReference>
<dbReference type="InterPro" id="IPR011009">
    <property type="entry name" value="Kinase-like_dom_sf"/>
</dbReference>
<keyword evidence="2" id="KW-1185">Reference proteome</keyword>
<feature type="compositionally biased region" description="Polar residues" evidence="1">
    <location>
        <begin position="330"/>
        <end position="350"/>
    </location>
</feature>
<reference evidence="3 4" key="1">
    <citation type="submission" date="2025-05" db="UniProtKB">
        <authorList>
            <consortium name="RefSeq"/>
        </authorList>
    </citation>
    <scope>IDENTIFICATION</scope>
    <source>
        <tissue evidence="3 4">Liver</tissue>
    </source>
</reference>
<dbReference type="RefSeq" id="XP_040595322.1">
    <property type="nucleotide sequence ID" value="XM_040739388.1"/>
</dbReference>
<evidence type="ECO:0000313" key="4">
    <source>
        <dbReference type="RefSeq" id="XP_040595322.1"/>
    </source>
</evidence>
<dbReference type="RefSeq" id="XP_040595326.1">
    <property type="nucleotide sequence ID" value="XM_040739392.1"/>
</dbReference>
<feature type="compositionally biased region" description="Basic and acidic residues" evidence="1">
    <location>
        <begin position="371"/>
        <end position="383"/>
    </location>
</feature>
<accession>A0ABM2WXA2</accession>
<dbReference type="Proteomes" id="UP000886700">
    <property type="component" value="Unplaced"/>
</dbReference>
<feature type="region of interest" description="Disordered" evidence="1">
    <location>
        <begin position="371"/>
        <end position="430"/>
    </location>
</feature>
<organism evidence="2 4">
    <name type="scientific">Mesocricetus auratus</name>
    <name type="common">Golden hamster</name>
    <dbReference type="NCBI Taxonomy" id="10036"/>
    <lineage>
        <taxon>Eukaryota</taxon>
        <taxon>Metazoa</taxon>
        <taxon>Chordata</taxon>
        <taxon>Craniata</taxon>
        <taxon>Vertebrata</taxon>
        <taxon>Euteleostomi</taxon>
        <taxon>Mammalia</taxon>
        <taxon>Eutheria</taxon>
        <taxon>Euarchontoglires</taxon>
        <taxon>Glires</taxon>
        <taxon>Rodentia</taxon>
        <taxon>Myomorpha</taxon>
        <taxon>Muroidea</taxon>
        <taxon>Cricetidae</taxon>
        <taxon>Cricetinae</taxon>
        <taxon>Mesocricetus</taxon>
    </lineage>
</organism>
<evidence type="ECO:0000313" key="3">
    <source>
        <dbReference type="RefSeq" id="XP_040595321.1"/>
    </source>
</evidence>
<feature type="region of interest" description="Disordered" evidence="1">
    <location>
        <begin position="284"/>
        <end position="354"/>
    </location>
</feature>
<gene>
    <name evidence="3 4 5 6 7 8" type="primary">LOC121137272</name>
</gene>
<evidence type="ECO:0000313" key="8">
    <source>
        <dbReference type="RefSeq" id="XP_040595327.1"/>
    </source>
</evidence>
<evidence type="ECO:0000313" key="6">
    <source>
        <dbReference type="RefSeq" id="XP_040595324.1"/>
    </source>
</evidence>
<dbReference type="Gene3D" id="1.10.510.10">
    <property type="entry name" value="Transferase(Phosphotransferase) domain 1"/>
    <property type="match status" value="1"/>
</dbReference>
<protein>
    <submittedName>
        <fullName evidence="3 4">Sperm motility kinase X-like</fullName>
    </submittedName>
</protein>
<dbReference type="SUPFAM" id="SSF56112">
    <property type="entry name" value="Protein kinase-like (PK-like)"/>
    <property type="match status" value="1"/>
</dbReference>
<evidence type="ECO:0000313" key="5">
    <source>
        <dbReference type="RefSeq" id="XP_040595323.1"/>
    </source>
</evidence>
<evidence type="ECO:0000313" key="2">
    <source>
        <dbReference type="Proteomes" id="UP000886700"/>
    </source>
</evidence>
<feature type="compositionally biased region" description="Polar residues" evidence="1">
    <location>
        <begin position="284"/>
        <end position="305"/>
    </location>
</feature>
<name>A0ABM2WXA2_MESAU</name>
<dbReference type="GeneID" id="121137272"/>
<evidence type="ECO:0000256" key="1">
    <source>
        <dbReference type="SAM" id="MobiDB-lite"/>
    </source>
</evidence>
<dbReference type="RefSeq" id="XP_040595321.1">
    <property type="nucleotide sequence ID" value="XM_040739387.1"/>
</dbReference>